<evidence type="ECO:0000313" key="4">
    <source>
        <dbReference type="Proteomes" id="UP000677228"/>
    </source>
</evidence>
<dbReference type="InterPro" id="IPR022557">
    <property type="entry name" value="SARA-like_C"/>
</dbReference>
<gene>
    <name evidence="2" type="ORF">OVA965_LOCUS36807</name>
    <name evidence="3" type="ORF">TMI583_LOCUS37839</name>
</gene>
<dbReference type="GO" id="GO:0016197">
    <property type="term" value="P:endosomal transport"/>
    <property type="evidence" value="ECO:0007669"/>
    <property type="project" value="TreeGrafter"/>
</dbReference>
<organism evidence="2 4">
    <name type="scientific">Didymodactylos carnosus</name>
    <dbReference type="NCBI Taxonomy" id="1234261"/>
    <lineage>
        <taxon>Eukaryota</taxon>
        <taxon>Metazoa</taxon>
        <taxon>Spiralia</taxon>
        <taxon>Gnathifera</taxon>
        <taxon>Rotifera</taxon>
        <taxon>Eurotatoria</taxon>
        <taxon>Bdelloidea</taxon>
        <taxon>Philodinida</taxon>
        <taxon>Philodinidae</taxon>
        <taxon>Didymodactylos</taxon>
    </lineage>
</organism>
<dbReference type="SMART" id="SM01421">
    <property type="entry name" value="DUF3480"/>
    <property type="match status" value="1"/>
</dbReference>
<feature type="non-terminal residue" evidence="2">
    <location>
        <position position="1"/>
    </location>
</feature>
<protein>
    <recommendedName>
        <fullName evidence="1">Smad anchor for receptor activation-like C-terminal domain-containing protein</fullName>
    </recommendedName>
</protein>
<sequence length="414" mass="46997">IFIRPWGISSCVDGEFLGSKDNCGFLYIQRNNQCIENLFLPEPPYLFGILLNRWELPWANVFPLRVMFRFGLQYQYYPWPLFGVANREPVYGEVGHTILSLLCDFRSYSYTLPTVRGLTITIKEHGSVSVRIPRNRYEEIVKGLNQSLAHVLSFGGCLNQIVQQHLVAVQNPDDQQYSTQVIKTDPTLKKNPLSSSTGSSFIVINASLRSLSPTSSPPTGYSPVSGSLGVGGGSYGKSSTIEDGVMVQVDLETLKLLKQALKDMKDYTIISNKSVVLPQQLMEHNENVNFNSDPIEQLVEFIWIENDRDINLGIRSPIDYFPMDRIQNSRIHYSLTHQHANNTHHNLRWTDIYFIDCDNFMRRLQTTTEHSLDPTKLADTIAKGFIQALTPVSDQLKEANCYKIGLRATIDREN</sequence>
<dbReference type="PANTHER" id="PTHR46319:SF3">
    <property type="entry name" value="ZINC FINGER FYVE DOMAIN-CONTAINING PROTEIN"/>
    <property type="match status" value="1"/>
</dbReference>
<evidence type="ECO:0000313" key="2">
    <source>
        <dbReference type="EMBL" id="CAF1498062.1"/>
    </source>
</evidence>
<dbReference type="Gene3D" id="3.30.500.40">
    <property type="match status" value="1"/>
</dbReference>
<reference evidence="2" key="1">
    <citation type="submission" date="2021-02" db="EMBL/GenBank/DDBJ databases">
        <authorList>
            <person name="Nowell W R."/>
        </authorList>
    </citation>
    <scope>NUCLEOTIDE SEQUENCE</scope>
</reference>
<dbReference type="Gene3D" id="3.30.1360.220">
    <property type="entry name" value="Domain of unknown function (DUF3480), N-terminal subdomain"/>
    <property type="match status" value="1"/>
</dbReference>
<dbReference type="PANTHER" id="PTHR46319">
    <property type="entry name" value="ZINC FINGER FYVE DOMAIN-CONTAINING PROTEIN"/>
    <property type="match status" value="1"/>
</dbReference>
<feature type="non-terminal residue" evidence="2">
    <location>
        <position position="414"/>
    </location>
</feature>
<dbReference type="Proteomes" id="UP000677228">
    <property type="component" value="Unassembled WGS sequence"/>
</dbReference>
<dbReference type="EMBL" id="CAJOBA010055822">
    <property type="protein sequence ID" value="CAF4286812.1"/>
    <property type="molecule type" value="Genomic_DNA"/>
</dbReference>
<comment type="caution">
    <text evidence="2">The sequence shown here is derived from an EMBL/GenBank/DDBJ whole genome shotgun (WGS) entry which is preliminary data.</text>
</comment>
<evidence type="ECO:0000259" key="1">
    <source>
        <dbReference type="SMART" id="SM01421"/>
    </source>
</evidence>
<evidence type="ECO:0000313" key="3">
    <source>
        <dbReference type="EMBL" id="CAF4286812.1"/>
    </source>
</evidence>
<dbReference type="Proteomes" id="UP000682733">
    <property type="component" value="Unassembled WGS sequence"/>
</dbReference>
<dbReference type="GO" id="GO:0031901">
    <property type="term" value="C:early endosome membrane"/>
    <property type="evidence" value="ECO:0007669"/>
    <property type="project" value="TreeGrafter"/>
</dbReference>
<dbReference type="AlphaFoldDB" id="A0A8S2FKU5"/>
<dbReference type="Pfam" id="PF11979">
    <property type="entry name" value="SARA_C"/>
    <property type="match status" value="2"/>
</dbReference>
<accession>A0A8S2FKU5</accession>
<dbReference type="EMBL" id="CAJNOK010033826">
    <property type="protein sequence ID" value="CAF1498062.1"/>
    <property type="molecule type" value="Genomic_DNA"/>
</dbReference>
<feature type="domain" description="Smad anchor for receptor activation-like C-terminal" evidence="1">
    <location>
        <begin position="40"/>
        <end position="414"/>
    </location>
</feature>
<proteinExistence type="predicted"/>
<name>A0A8S2FKU5_9BILA</name>